<sequence>MTLPASRHDEADEDQLEKLMKPTGCLELHYKVQECIAETKDWRQCQKEVQNFRKCMDDFKARGNAK</sequence>
<dbReference type="PANTHER" id="PTHR13639">
    <property type="entry name" value="CYTOCHROME C OXIDASE ASSEMBLY FACTOR 4 HOMOLOG, MITOCHONDRIAL"/>
    <property type="match status" value="1"/>
</dbReference>
<evidence type="ECO:0000313" key="1">
    <source>
        <dbReference type="EMBL" id="KAK6631885.1"/>
    </source>
</evidence>
<reference evidence="1 2" key="1">
    <citation type="submission" date="2023-09" db="EMBL/GenBank/DDBJ databases">
        <title>Genomes of two closely related lineages of the louse Polyplax serrata with different host specificities.</title>
        <authorList>
            <person name="Martinu J."/>
            <person name="Tarabai H."/>
            <person name="Stefka J."/>
            <person name="Hypsa V."/>
        </authorList>
    </citation>
    <scope>NUCLEOTIDE SEQUENCE [LARGE SCALE GENOMIC DNA]</scope>
    <source>
        <strain evidence="1">98ZLc_SE</strain>
    </source>
</reference>
<accession>A0ABR1AZ88</accession>
<name>A0ABR1AZ88_POLSC</name>
<dbReference type="InterPro" id="IPR039870">
    <property type="entry name" value="Coa4-like"/>
</dbReference>
<dbReference type="PANTHER" id="PTHR13639:SF2">
    <property type="entry name" value="CYTOCHROME C OXIDASE ASSEMBLY FACTOR 4 HOMOLOG, MITOCHONDRIAL"/>
    <property type="match status" value="1"/>
</dbReference>
<gene>
    <name evidence="1" type="ORF">RUM44_006915</name>
</gene>
<proteinExistence type="predicted"/>
<dbReference type="Proteomes" id="UP001359485">
    <property type="component" value="Unassembled WGS sequence"/>
</dbReference>
<keyword evidence="2" id="KW-1185">Reference proteome</keyword>
<evidence type="ECO:0008006" key="3">
    <source>
        <dbReference type="Google" id="ProtNLM"/>
    </source>
</evidence>
<evidence type="ECO:0000313" key="2">
    <source>
        <dbReference type="Proteomes" id="UP001359485"/>
    </source>
</evidence>
<protein>
    <recommendedName>
        <fullName evidence="3">Cytochrome c oxidase assembly factor 4 homolog, mitochondrial</fullName>
    </recommendedName>
</protein>
<comment type="caution">
    <text evidence="1">The sequence shown here is derived from an EMBL/GenBank/DDBJ whole genome shotgun (WGS) entry which is preliminary data.</text>
</comment>
<organism evidence="1 2">
    <name type="scientific">Polyplax serrata</name>
    <name type="common">Common mouse louse</name>
    <dbReference type="NCBI Taxonomy" id="468196"/>
    <lineage>
        <taxon>Eukaryota</taxon>
        <taxon>Metazoa</taxon>
        <taxon>Ecdysozoa</taxon>
        <taxon>Arthropoda</taxon>
        <taxon>Hexapoda</taxon>
        <taxon>Insecta</taxon>
        <taxon>Pterygota</taxon>
        <taxon>Neoptera</taxon>
        <taxon>Paraneoptera</taxon>
        <taxon>Psocodea</taxon>
        <taxon>Troctomorpha</taxon>
        <taxon>Phthiraptera</taxon>
        <taxon>Anoplura</taxon>
        <taxon>Polyplacidae</taxon>
        <taxon>Polyplax</taxon>
    </lineage>
</organism>
<dbReference type="EMBL" id="JAWJWF010000005">
    <property type="protein sequence ID" value="KAK6631885.1"/>
    <property type="molecule type" value="Genomic_DNA"/>
</dbReference>